<dbReference type="GO" id="GO:0016740">
    <property type="term" value="F:transferase activity"/>
    <property type="evidence" value="ECO:0007669"/>
    <property type="project" value="UniProtKB-KW"/>
</dbReference>
<evidence type="ECO:0000313" key="13">
    <source>
        <dbReference type="EMBL" id="PQV64141.1"/>
    </source>
</evidence>
<dbReference type="SUPFAM" id="SSF89095">
    <property type="entry name" value="GatB/YqeY motif"/>
    <property type="match status" value="1"/>
</dbReference>
<evidence type="ECO:0000256" key="3">
    <source>
        <dbReference type="ARBA" id="ARBA00016923"/>
    </source>
</evidence>
<keyword evidence="4 11" id="KW-0436">Ligase</keyword>
<dbReference type="GO" id="GO:0050567">
    <property type="term" value="F:glutaminyl-tRNA synthase (glutamine-hydrolyzing) activity"/>
    <property type="evidence" value="ECO:0007669"/>
    <property type="project" value="UniProtKB-UniRule"/>
</dbReference>
<dbReference type="InterPro" id="IPR004413">
    <property type="entry name" value="GatB"/>
</dbReference>
<keyword evidence="13" id="KW-0808">Transferase</keyword>
<dbReference type="InterPro" id="IPR006075">
    <property type="entry name" value="Asn/Gln-tRNA_Trfase_suB/E_cat"/>
</dbReference>
<accession>A0A2S8STL6</accession>
<dbReference type="PANTHER" id="PTHR11659:SF0">
    <property type="entry name" value="GLUTAMYL-TRNA(GLN) AMIDOTRANSFERASE SUBUNIT B, MITOCHONDRIAL"/>
    <property type="match status" value="1"/>
</dbReference>
<evidence type="ECO:0000256" key="7">
    <source>
        <dbReference type="ARBA" id="ARBA00022917"/>
    </source>
</evidence>
<dbReference type="Pfam" id="PF02934">
    <property type="entry name" value="GatB_N"/>
    <property type="match status" value="1"/>
</dbReference>
<evidence type="ECO:0000256" key="8">
    <source>
        <dbReference type="ARBA" id="ARBA00024799"/>
    </source>
</evidence>
<comment type="similarity">
    <text evidence="1 11">Belongs to the GatB/GatE family. GatB subfamily.</text>
</comment>
<protein>
    <recommendedName>
        <fullName evidence="3 11">Aspartyl/glutamyl-tRNA(Asn/Gln) amidotransferase subunit B</fullName>
        <shortName evidence="11">Asp/Glu-ADT subunit B</shortName>
        <ecNumber evidence="11">6.3.5.-</ecNumber>
    </recommendedName>
</protein>
<dbReference type="InParanoid" id="A0A2S8STL6"/>
<organism evidence="13 14">
    <name type="scientific">Abditibacterium utsteinense</name>
    <dbReference type="NCBI Taxonomy" id="1960156"/>
    <lineage>
        <taxon>Bacteria</taxon>
        <taxon>Pseudomonadati</taxon>
        <taxon>Abditibacteriota</taxon>
        <taxon>Abditibacteriia</taxon>
        <taxon>Abditibacteriales</taxon>
        <taxon>Abditibacteriaceae</taxon>
        <taxon>Abditibacterium</taxon>
    </lineage>
</organism>
<comment type="catalytic activity">
    <reaction evidence="10 11">
        <text>L-glutamyl-tRNA(Gln) + L-glutamine + ATP + H2O = L-glutaminyl-tRNA(Gln) + L-glutamate + ADP + phosphate + H(+)</text>
        <dbReference type="Rhea" id="RHEA:17521"/>
        <dbReference type="Rhea" id="RHEA-COMP:9681"/>
        <dbReference type="Rhea" id="RHEA-COMP:9684"/>
        <dbReference type="ChEBI" id="CHEBI:15377"/>
        <dbReference type="ChEBI" id="CHEBI:15378"/>
        <dbReference type="ChEBI" id="CHEBI:29985"/>
        <dbReference type="ChEBI" id="CHEBI:30616"/>
        <dbReference type="ChEBI" id="CHEBI:43474"/>
        <dbReference type="ChEBI" id="CHEBI:58359"/>
        <dbReference type="ChEBI" id="CHEBI:78520"/>
        <dbReference type="ChEBI" id="CHEBI:78521"/>
        <dbReference type="ChEBI" id="CHEBI:456216"/>
    </reaction>
</comment>
<dbReference type="Gene3D" id="1.10.150.380">
    <property type="entry name" value="GatB domain, N-terminal subdomain"/>
    <property type="match status" value="1"/>
</dbReference>
<keyword evidence="5 11" id="KW-0547">Nucleotide-binding</keyword>
<dbReference type="GO" id="GO:0050566">
    <property type="term" value="F:asparaginyl-tRNA synthase (glutamine-hydrolyzing) activity"/>
    <property type="evidence" value="ECO:0007669"/>
    <property type="project" value="RHEA"/>
</dbReference>
<dbReference type="FunCoup" id="A0A2S8STL6">
    <property type="interactions" value="443"/>
</dbReference>
<keyword evidence="7 11" id="KW-0648">Protein biosynthesis</keyword>
<evidence type="ECO:0000256" key="1">
    <source>
        <dbReference type="ARBA" id="ARBA00005306"/>
    </source>
</evidence>
<dbReference type="GO" id="GO:0005524">
    <property type="term" value="F:ATP binding"/>
    <property type="evidence" value="ECO:0007669"/>
    <property type="project" value="UniProtKB-KW"/>
</dbReference>
<dbReference type="HAMAP" id="MF_00121">
    <property type="entry name" value="GatB"/>
    <property type="match status" value="1"/>
</dbReference>
<dbReference type="PANTHER" id="PTHR11659">
    <property type="entry name" value="GLUTAMYL-TRNA GLN AMIDOTRANSFERASE SUBUNIT B MITOCHONDRIAL AND PROKARYOTIC PET112-RELATED"/>
    <property type="match status" value="1"/>
</dbReference>
<sequence length="492" mass="54215">MSTYEIVIGMEVHAELLTASKQFVASPNLALAEPNTLVDPVTLGLPGALPVLNEKAVDLSLRCVLALGCDISRVNFFERKHYFYPDLPKGYQISQRDKCLGFGGRLEIELPDGTRKVIGINDVHMEEDTGKSQHGDAIGDPDSSLIDLNRAGIPLLEIVSSPDMRSIEEADAYMTALREILLFLEISDCKMEQGRLRFEASVSLRPHGSEEFGTRVEVKNLNSMKAVRDSLKYEIARQTKELNAGNEIPQQTMLWDEASGTTQSMRSKENAHDYRYMPEPDLAPLHITDEWLECINAEMPEMPRAKRARFTNDLGLSQYDAEVLTGTPEIARYFESASEGFANAKGIANWVSNELLGRLNSSSTSIPDAKVAPMQLQGLVKLIDDGVISGKIAKEVFDAMLESGKDAAQIVDEKGLKQMSDTGELEAICRSVIEKNPKVLEDFRAGKEKALGAFVGGVMKETRGKANPAMVNELLKKVLAEFSLENSSEAIE</sequence>
<evidence type="ECO:0000256" key="2">
    <source>
        <dbReference type="ARBA" id="ARBA00011123"/>
    </source>
</evidence>
<dbReference type="FunFam" id="1.10.150.380:FF:000001">
    <property type="entry name" value="Aspartyl/glutamyl-tRNA(Asn/Gln) amidotransferase subunit B"/>
    <property type="match status" value="1"/>
</dbReference>
<dbReference type="InterPro" id="IPR042114">
    <property type="entry name" value="GatB_C_1"/>
</dbReference>
<proteinExistence type="inferred from homology"/>
<dbReference type="EMBL" id="NIGF01000007">
    <property type="protein sequence ID" value="PQV64141.1"/>
    <property type="molecule type" value="Genomic_DNA"/>
</dbReference>
<dbReference type="Proteomes" id="UP000237684">
    <property type="component" value="Unassembled WGS sequence"/>
</dbReference>
<dbReference type="InterPro" id="IPR003789">
    <property type="entry name" value="Asn/Gln_tRNA_amidoTrase-B-like"/>
</dbReference>
<dbReference type="GO" id="GO:0070681">
    <property type="term" value="P:glutaminyl-tRNAGln biosynthesis via transamidation"/>
    <property type="evidence" value="ECO:0007669"/>
    <property type="project" value="TreeGrafter"/>
</dbReference>
<dbReference type="EC" id="6.3.5.-" evidence="11"/>
<reference evidence="13 14" key="1">
    <citation type="journal article" date="2018" name="Syst. Appl. Microbiol.">
        <title>Abditibacterium utsteinense sp. nov., the first cultivated member of candidate phylum FBP, isolated from ice-free Antarctic soil samples.</title>
        <authorList>
            <person name="Tahon G."/>
            <person name="Tytgat B."/>
            <person name="Lebbe L."/>
            <person name="Carlier A."/>
            <person name="Willems A."/>
        </authorList>
    </citation>
    <scope>NUCLEOTIDE SEQUENCE [LARGE SCALE GENOMIC DNA]</scope>
    <source>
        <strain evidence="13 14">LMG 29911</strain>
    </source>
</reference>
<dbReference type="GO" id="GO:0006412">
    <property type="term" value="P:translation"/>
    <property type="evidence" value="ECO:0007669"/>
    <property type="project" value="UniProtKB-UniRule"/>
</dbReference>
<evidence type="ECO:0000256" key="11">
    <source>
        <dbReference type="HAMAP-Rule" id="MF_00121"/>
    </source>
</evidence>
<evidence type="ECO:0000313" key="14">
    <source>
        <dbReference type="Proteomes" id="UP000237684"/>
    </source>
</evidence>
<dbReference type="InterPro" id="IPR018027">
    <property type="entry name" value="Asn/Gln_amidotransferase"/>
</dbReference>
<dbReference type="SUPFAM" id="SSF55931">
    <property type="entry name" value="Glutamine synthetase/guanido kinase"/>
    <property type="match status" value="1"/>
</dbReference>
<evidence type="ECO:0000256" key="4">
    <source>
        <dbReference type="ARBA" id="ARBA00022598"/>
    </source>
</evidence>
<keyword evidence="14" id="KW-1185">Reference proteome</keyword>
<dbReference type="OrthoDB" id="9804078at2"/>
<dbReference type="InterPro" id="IPR017958">
    <property type="entry name" value="Gln-tRNA_amidoTrfase_suB_CS"/>
</dbReference>
<comment type="function">
    <text evidence="8 11">Allows the formation of correctly charged Asn-tRNA(Asn) or Gln-tRNA(Gln) through the transamidation of misacylated Asp-tRNA(Asn) or Glu-tRNA(Gln) in organisms which lack either or both of asparaginyl-tRNA or glutaminyl-tRNA synthetases. The reaction takes place in the presence of glutamine and ATP through an activated phospho-Asp-tRNA(Asn) or phospho-Glu-tRNA(Gln).</text>
</comment>
<comment type="subunit">
    <text evidence="2 11">Heterotrimer of A, B and C subunits.</text>
</comment>
<dbReference type="NCBIfam" id="NF004012">
    <property type="entry name" value="PRK05477.1-2"/>
    <property type="match status" value="1"/>
</dbReference>
<dbReference type="FunFam" id="1.10.10.410:FF:000001">
    <property type="entry name" value="Aspartyl/glutamyl-tRNA(Asn/Gln) amidotransferase subunit B"/>
    <property type="match status" value="1"/>
</dbReference>
<comment type="catalytic activity">
    <reaction evidence="9 11">
        <text>L-aspartyl-tRNA(Asn) + L-glutamine + ATP + H2O = L-asparaginyl-tRNA(Asn) + L-glutamate + ADP + phosphate + 2 H(+)</text>
        <dbReference type="Rhea" id="RHEA:14513"/>
        <dbReference type="Rhea" id="RHEA-COMP:9674"/>
        <dbReference type="Rhea" id="RHEA-COMP:9677"/>
        <dbReference type="ChEBI" id="CHEBI:15377"/>
        <dbReference type="ChEBI" id="CHEBI:15378"/>
        <dbReference type="ChEBI" id="CHEBI:29985"/>
        <dbReference type="ChEBI" id="CHEBI:30616"/>
        <dbReference type="ChEBI" id="CHEBI:43474"/>
        <dbReference type="ChEBI" id="CHEBI:58359"/>
        <dbReference type="ChEBI" id="CHEBI:78515"/>
        <dbReference type="ChEBI" id="CHEBI:78516"/>
        <dbReference type="ChEBI" id="CHEBI:456216"/>
    </reaction>
</comment>
<keyword evidence="6 11" id="KW-0067">ATP-binding</keyword>
<comment type="caution">
    <text evidence="13">The sequence shown here is derived from an EMBL/GenBank/DDBJ whole genome shotgun (WGS) entry which is preliminary data.</text>
</comment>
<dbReference type="RefSeq" id="WP_105483606.1">
    <property type="nucleotide sequence ID" value="NZ_NIGF01000007.1"/>
</dbReference>
<name>A0A2S8STL6_9BACT</name>
<dbReference type="InterPro" id="IPR017959">
    <property type="entry name" value="Asn/Gln-tRNA_amidoTrfase_suB/E"/>
</dbReference>
<evidence type="ECO:0000256" key="5">
    <source>
        <dbReference type="ARBA" id="ARBA00022741"/>
    </source>
</evidence>
<gene>
    <name evidence="11" type="primary">gatB</name>
    <name evidence="13" type="ORF">B1R32_107167</name>
</gene>
<evidence type="ECO:0000256" key="9">
    <source>
        <dbReference type="ARBA" id="ARBA00047380"/>
    </source>
</evidence>
<dbReference type="NCBIfam" id="NF004014">
    <property type="entry name" value="PRK05477.1-4"/>
    <property type="match status" value="1"/>
</dbReference>
<dbReference type="PROSITE" id="PS01234">
    <property type="entry name" value="GATB"/>
    <property type="match status" value="1"/>
</dbReference>
<dbReference type="Gene3D" id="1.10.10.410">
    <property type="match status" value="1"/>
</dbReference>
<dbReference type="InterPro" id="IPR014746">
    <property type="entry name" value="Gln_synth/guanido_kin_cat_dom"/>
</dbReference>
<dbReference type="SMART" id="SM00845">
    <property type="entry name" value="GatB_Yqey"/>
    <property type="match status" value="1"/>
</dbReference>
<evidence type="ECO:0000259" key="12">
    <source>
        <dbReference type="SMART" id="SM00845"/>
    </source>
</evidence>
<evidence type="ECO:0000256" key="10">
    <source>
        <dbReference type="ARBA" id="ARBA00047913"/>
    </source>
</evidence>
<dbReference type="InterPro" id="IPR023168">
    <property type="entry name" value="GatB_Yqey_C_2"/>
</dbReference>
<feature type="domain" description="Asn/Gln amidotransferase" evidence="12">
    <location>
        <begin position="332"/>
        <end position="479"/>
    </location>
</feature>
<dbReference type="AlphaFoldDB" id="A0A2S8STL6"/>
<dbReference type="Pfam" id="PF02637">
    <property type="entry name" value="GatB_Yqey"/>
    <property type="match status" value="1"/>
</dbReference>
<dbReference type="NCBIfam" id="TIGR00133">
    <property type="entry name" value="gatB"/>
    <property type="match status" value="1"/>
</dbReference>
<evidence type="ECO:0000256" key="6">
    <source>
        <dbReference type="ARBA" id="ARBA00022840"/>
    </source>
</evidence>